<protein>
    <submittedName>
        <fullName evidence="1">Uncharacterized protein</fullName>
    </submittedName>
</protein>
<reference evidence="1" key="1">
    <citation type="journal article" date="2014" name="Front. Microbiol.">
        <title>High frequency of phylogenetically diverse reductive dehalogenase-homologous genes in deep subseafloor sedimentary metagenomes.</title>
        <authorList>
            <person name="Kawai M."/>
            <person name="Futagami T."/>
            <person name="Toyoda A."/>
            <person name="Takaki Y."/>
            <person name="Nishi S."/>
            <person name="Hori S."/>
            <person name="Arai W."/>
            <person name="Tsubouchi T."/>
            <person name="Morono Y."/>
            <person name="Uchiyama I."/>
            <person name="Ito T."/>
            <person name="Fujiyama A."/>
            <person name="Inagaki F."/>
            <person name="Takami H."/>
        </authorList>
    </citation>
    <scope>NUCLEOTIDE SEQUENCE</scope>
    <source>
        <strain evidence="1">Expedition CK06-06</strain>
    </source>
</reference>
<gene>
    <name evidence="1" type="ORF">S01H1_71212</name>
</gene>
<accession>X0XSI9</accession>
<dbReference type="AlphaFoldDB" id="X0XSI9"/>
<comment type="caution">
    <text evidence="1">The sequence shown here is derived from an EMBL/GenBank/DDBJ whole genome shotgun (WGS) entry which is preliminary data.</text>
</comment>
<name>X0XSI9_9ZZZZ</name>
<dbReference type="EMBL" id="BARS01047405">
    <property type="protein sequence ID" value="GAG39608.1"/>
    <property type="molecule type" value="Genomic_DNA"/>
</dbReference>
<feature type="non-terminal residue" evidence="1">
    <location>
        <position position="1"/>
    </location>
</feature>
<proteinExistence type="predicted"/>
<sequence length="85" mass="10223">IMSKEEQRNHKFKDGDLVFYYDSCFSNIHRLDLKDDVTDRDLTEEVLHNTKCYNEGKEWDLLTGIYFYLPDNKKLMKIIDNSRAK</sequence>
<organism evidence="1">
    <name type="scientific">marine sediment metagenome</name>
    <dbReference type="NCBI Taxonomy" id="412755"/>
    <lineage>
        <taxon>unclassified sequences</taxon>
        <taxon>metagenomes</taxon>
        <taxon>ecological metagenomes</taxon>
    </lineage>
</organism>
<evidence type="ECO:0000313" key="1">
    <source>
        <dbReference type="EMBL" id="GAG39608.1"/>
    </source>
</evidence>